<dbReference type="InterPro" id="IPR036388">
    <property type="entry name" value="WH-like_DNA-bd_sf"/>
</dbReference>
<dbReference type="Proteomes" id="UP000677913">
    <property type="component" value="Unassembled WGS sequence"/>
</dbReference>
<evidence type="ECO:0000313" key="3">
    <source>
        <dbReference type="Proteomes" id="UP000677913"/>
    </source>
</evidence>
<dbReference type="Gene3D" id="1.10.10.10">
    <property type="entry name" value="Winged helix-like DNA-binding domain superfamily/Winged helix DNA-binding domain"/>
    <property type="match status" value="1"/>
</dbReference>
<evidence type="ECO:0000259" key="1">
    <source>
        <dbReference type="Pfam" id="PF07638"/>
    </source>
</evidence>
<evidence type="ECO:0000313" key="2">
    <source>
        <dbReference type="EMBL" id="MBS2965629.1"/>
    </source>
</evidence>
<comment type="caution">
    <text evidence="2">The sequence shown here is derived from an EMBL/GenBank/DDBJ whole genome shotgun (WGS) entry which is preliminary data.</text>
</comment>
<reference evidence="2" key="1">
    <citation type="submission" date="2021-04" db="EMBL/GenBank/DDBJ databases">
        <title>Genome based classification of Actinospica acidithermotolerans sp. nov., an actinobacterium isolated from an Indonesian hot spring.</title>
        <authorList>
            <person name="Kusuma A.B."/>
            <person name="Putra K.E."/>
            <person name="Nafisah S."/>
            <person name="Loh J."/>
            <person name="Nouioui I."/>
            <person name="Goodfellow M."/>
        </authorList>
    </citation>
    <scope>NUCLEOTIDE SEQUENCE</scope>
    <source>
        <strain evidence="2">DSM 45618</strain>
    </source>
</reference>
<dbReference type="EMBL" id="JAGSXH010000093">
    <property type="protein sequence ID" value="MBS2965629.1"/>
    <property type="molecule type" value="Genomic_DNA"/>
</dbReference>
<dbReference type="Pfam" id="PF07638">
    <property type="entry name" value="Sigma70_ECF"/>
    <property type="match status" value="1"/>
</dbReference>
<name>A0A8J7WUY9_9ACTN</name>
<feature type="domain" description="RNA polymerase sigma-70 ECF-like HTH" evidence="1">
    <location>
        <begin position="73"/>
        <end position="171"/>
    </location>
</feature>
<keyword evidence="3" id="KW-1185">Reference proteome</keyword>
<protein>
    <submittedName>
        <fullName evidence="2">Sigma-70 family RNA polymerase sigma factor</fullName>
    </submittedName>
</protein>
<organism evidence="2 3">
    <name type="scientific">Actinocrinis puniceicyclus</name>
    <dbReference type="NCBI Taxonomy" id="977794"/>
    <lineage>
        <taxon>Bacteria</taxon>
        <taxon>Bacillati</taxon>
        <taxon>Actinomycetota</taxon>
        <taxon>Actinomycetes</taxon>
        <taxon>Catenulisporales</taxon>
        <taxon>Actinospicaceae</taxon>
        <taxon>Actinocrinis</taxon>
    </lineage>
</organism>
<dbReference type="RefSeq" id="WP_211469984.1">
    <property type="nucleotide sequence ID" value="NZ_JAGSXH010000093.1"/>
</dbReference>
<dbReference type="InterPro" id="IPR053812">
    <property type="entry name" value="HTH_Sigma70_ECF-like"/>
</dbReference>
<proteinExistence type="predicted"/>
<dbReference type="AlphaFoldDB" id="A0A8J7WUY9"/>
<accession>A0A8J7WUY9</accession>
<sequence length="178" mass="19632">MAGFFTDVRIETMRGLYTDLAGNRIGPEDREAYEAALDLTLNEGRQAQSVAYLRRNVLRNARFTAIRAAQNAQLAAAQRPLADAARRRVTWRNDVGTVQADRVDWETPEDHAIAAEMLRELRTAALGLGAHGQACFDALLDGMTAAETAAQTQVSISTVERCWRALRAHARVILTVPE</sequence>
<gene>
    <name evidence="2" type="ORF">KGA66_21440</name>
</gene>